<feature type="compositionally biased region" description="Polar residues" evidence="1">
    <location>
        <begin position="1"/>
        <end position="10"/>
    </location>
</feature>
<proteinExistence type="predicted"/>
<reference evidence="2" key="1">
    <citation type="submission" date="2014-09" db="EMBL/GenBank/DDBJ databases">
        <authorList>
            <person name="Magalhaes I.L.F."/>
            <person name="Oliveira U."/>
            <person name="Santos F.R."/>
            <person name="Vidigal T.H.D.A."/>
            <person name="Brescovit A.D."/>
            <person name="Santos A.J."/>
        </authorList>
    </citation>
    <scope>NUCLEOTIDE SEQUENCE</scope>
    <source>
        <tissue evidence="2">Shoot tissue taken approximately 20 cm above the soil surface</tissue>
    </source>
</reference>
<evidence type="ECO:0000313" key="2">
    <source>
        <dbReference type="EMBL" id="JAD41535.1"/>
    </source>
</evidence>
<sequence length="77" mass="8691">MKLLQAQSYKNVRITHPHSSPRLTDQAKKIHAARPVSPSRLSRSSQNHSPLCHCLYPEARLVLHKFCKSSEGSMPLC</sequence>
<feature type="compositionally biased region" description="Low complexity" evidence="1">
    <location>
        <begin position="34"/>
        <end position="49"/>
    </location>
</feature>
<organism evidence="2">
    <name type="scientific">Arundo donax</name>
    <name type="common">Giant reed</name>
    <name type="synonym">Donax arundinaceus</name>
    <dbReference type="NCBI Taxonomy" id="35708"/>
    <lineage>
        <taxon>Eukaryota</taxon>
        <taxon>Viridiplantae</taxon>
        <taxon>Streptophyta</taxon>
        <taxon>Embryophyta</taxon>
        <taxon>Tracheophyta</taxon>
        <taxon>Spermatophyta</taxon>
        <taxon>Magnoliopsida</taxon>
        <taxon>Liliopsida</taxon>
        <taxon>Poales</taxon>
        <taxon>Poaceae</taxon>
        <taxon>PACMAD clade</taxon>
        <taxon>Arundinoideae</taxon>
        <taxon>Arundineae</taxon>
        <taxon>Arundo</taxon>
    </lineage>
</organism>
<dbReference type="AlphaFoldDB" id="A0A0A8ZXP1"/>
<evidence type="ECO:0000256" key="1">
    <source>
        <dbReference type="SAM" id="MobiDB-lite"/>
    </source>
</evidence>
<accession>A0A0A8ZXP1</accession>
<reference evidence="2" key="2">
    <citation type="journal article" date="2015" name="Data Brief">
        <title>Shoot transcriptome of the giant reed, Arundo donax.</title>
        <authorList>
            <person name="Barrero R.A."/>
            <person name="Guerrero F.D."/>
            <person name="Moolhuijzen P."/>
            <person name="Goolsby J.A."/>
            <person name="Tidwell J."/>
            <person name="Bellgard S.E."/>
            <person name="Bellgard M.I."/>
        </authorList>
    </citation>
    <scope>NUCLEOTIDE SEQUENCE</scope>
    <source>
        <tissue evidence="2">Shoot tissue taken approximately 20 cm above the soil surface</tissue>
    </source>
</reference>
<dbReference type="EMBL" id="GBRH01256360">
    <property type="protein sequence ID" value="JAD41535.1"/>
    <property type="molecule type" value="Transcribed_RNA"/>
</dbReference>
<name>A0A0A8ZXP1_ARUDO</name>
<protein>
    <submittedName>
        <fullName evidence="2">Uncharacterized protein</fullName>
    </submittedName>
</protein>
<feature type="region of interest" description="Disordered" evidence="1">
    <location>
        <begin position="1"/>
        <end position="49"/>
    </location>
</feature>